<dbReference type="RefSeq" id="WP_214610813.1">
    <property type="nucleotide sequence ID" value="NZ_JACATN010000002.1"/>
</dbReference>
<dbReference type="InterPro" id="IPR043461">
    <property type="entry name" value="LpxH-like"/>
</dbReference>
<dbReference type="Pfam" id="PF00149">
    <property type="entry name" value="Metallophos"/>
    <property type="match status" value="1"/>
</dbReference>
<gene>
    <name evidence="7" type="ORF">HW347_04860</name>
</gene>
<sequence>MKKRKLDIAVISDVHLGSYECHADELLTYLSSIQPKSLILNGDILDIRRFNKSYFPPEHTKVLRKIITLSMKGVEVYYITGNHDDMMRRFAGVSLGNLHIVNKLTLELSGKKAWFFHGDIFDISMRNAKWLTKLGSYGYALLFIANRAINWSLKKRGKAKYSLSKKIKKNNTRSLDYIARFEKSAVDIAIENDYDYVVCGHIHQPKKSRHETDNGSCTYLNSGDWVENLTALEYSLKRWKVYRYNHDKLSPFFMDEELKNMNMQDLINSIAVAKSKPEKEGETPLES</sequence>
<keyword evidence="4" id="KW-0472">Membrane</keyword>
<organism evidence="7 8">
    <name type="scientific">Zobellia barbeyronii</name>
    <dbReference type="NCBI Taxonomy" id="2748009"/>
    <lineage>
        <taxon>Bacteria</taxon>
        <taxon>Pseudomonadati</taxon>
        <taxon>Bacteroidota</taxon>
        <taxon>Flavobacteriia</taxon>
        <taxon>Flavobacteriales</taxon>
        <taxon>Flavobacteriaceae</taxon>
        <taxon>Zobellia</taxon>
    </lineage>
</organism>
<dbReference type="InterPro" id="IPR004843">
    <property type="entry name" value="Calcineurin-like_PHP"/>
</dbReference>
<evidence type="ECO:0000256" key="3">
    <source>
        <dbReference type="ARBA" id="ARBA00022723"/>
    </source>
</evidence>
<reference evidence="7 8" key="1">
    <citation type="submission" date="2020-06" db="EMBL/GenBank/DDBJ databases">
        <authorList>
            <person name="Isaeva M.P."/>
            <person name="Chernysheva N.Y."/>
        </authorList>
    </citation>
    <scope>NUCLEOTIDE SEQUENCE [LARGE SCALE GENOMIC DNA]</scope>
    <source>
        <strain evidence="7 8">KMM 6746</strain>
    </source>
</reference>
<name>A0ABS5WCR6_9FLAO</name>
<dbReference type="PANTHER" id="PTHR34990:SF2">
    <property type="entry name" value="BLL8164 PROTEIN"/>
    <property type="match status" value="1"/>
</dbReference>
<evidence type="ECO:0000256" key="5">
    <source>
        <dbReference type="ARBA" id="ARBA00023211"/>
    </source>
</evidence>
<dbReference type="EMBL" id="JACATN010000002">
    <property type="protein sequence ID" value="MBT2160585.1"/>
    <property type="molecule type" value="Genomic_DNA"/>
</dbReference>
<dbReference type="CDD" id="cd07398">
    <property type="entry name" value="MPP_YbbF-LpxH"/>
    <property type="match status" value="1"/>
</dbReference>
<evidence type="ECO:0000259" key="6">
    <source>
        <dbReference type="Pfam" id="PF00149"/>
    </source>
</evidence>
<feature type="domain" description="Calcineurin-like phosphoesterase" evidence="6">
    <location>
        <begin position="8"/>
        <end position="205"/>
    </location>
</feature>
<comment type="caution">
    <text evidence="7">The sequence shown here is derived from an EMBL/GenBank/DDBJ whole genome shotgun (WGS) entry which is preliminary data.</text>
</comment>
<dbReference type="PANTHER" id="PTHR34990">
    <property type="entry name" value="UDP-2,3-DIACYLGLUCOSAMINE HYDROLASE-RELATED"/>
    <property type="match status" value="1"/>
</dbReference>
<keyword evidence="3" id="KW-0479">Metal-binding</keyword>
<evidence type="ECO:0000256" key="4">
    <source>
        <dbReference type="ARBA" id="ARBA00023136"/>
    </source>
</evidence>
<accession>A0ABS5WCR6</accession>
<keyword evidence="1" id="KW-1003">Cell membrane</keyword>
<evidence type="ECO:0000256" key="1">
    <source>
        <dbReference type="ARBA" id="ARBA00022475"/>
    </source>
</evidence>
<dbReference type="InterPro" id="IPR029052">
    <property type="entry name" value="Metallo-depent_PP-like"/>
</dbReference>
<reference evidence="8" key="2">
    <citation type="submission" date="2023-07" db="EMBL/GenBank/DDBJ databases">
        <title>Zobellia barbeyronii sp. nov., a new marine flavobacterium, isolated from green and red algae.</title>
        <authorList>
            <person name="Nedashkovskaya O.I."/>
            <person name="Otstavnykh N."/>
            <person name="Zhukova N."/>
            <person name="Guzev K."/>
            <person name="Chausova V."/>
            <person name="Tekutyeva L."/>
            <person name="Mikhailov V."/>
            <person name="Isaeva M."/>
        </authorList>
    </citation>
    <scope>NUCLEOTIDE SEQUENCE [LARGE SCALE GENOMIC DNA]</scope>
    <source>
        <strain evidence="8">KMM 6746</strain>
    </source>
</reference>
<protein>
    <submittedName>
        <fullName evidence="7">UDP-2,3-diacylglucosamine diphosphatase</fullName>
    </submittedName>
</protein>
<keyword evidence="8" id="KW-1185">Reference proteome</keyword>
<keyword evidence="5" id="KW-0464">Manganese</keyword>
<dbReference type="SUPFAM" id="SSF56300">
    <property type="entry name" value="Metallo-dependent phosphatases"/>
    <property type="match status" value="1"/>
</dbReference>
<dbReference type="Gene3D" id="3.60.21.10">
    <property type="match status" value="1"/>
</dbReference>
<evidence type="ECO:0000313" key="8">
    <source>
        <dbReference type="Proteomes" id="UP000740413"/>
    </source>
</evidence>
<evidence type="ECO:0000313" key="7">
    <source>
        <dbReference type="EMBL" id="MBT2160585.1"/>
    </source>
</evidence>
<proteinExistence type="predicted"/>
<dbReference type="Proteomes" id="UP000740413">
    <property type="component" value="Unassembled WGS sequence"/>
</dbReference>
<keyword evidence="2" id="KW-0997">Cell inner membrane</keyword>
<evidence type="ECO:0000256" key="2">
    <source>
        <dbReference type="ARBA" id="ARBA00022519"/>
    </source>
</evidence>